<proteinExistence type="predicted"/>
<sequence length="38" mass="4461">MYSTIMEHIIPNSKINYSRETSSISQTNQQHKSNFLTM</sequence>
<reference evidence="2" key="2">
    <citation type="journal article" date="2015" name="Data Brief">
        <title>Shoot transcriptome of the giant reed, Arundo donax.</title>
        <authorList>
            <person name="Barrero R.A."/>
            <person name="Guerrero F.D."/>
            <person name="Moolhuijzen P."/>
            <person name="Goolsby J.A."/>
            <person name="Tidwell J."/>
            <person name="Bellgard S.E."/>
            <person name="Bellgard M.I."/>
        </authorList>
    </citation>
    <scope>NUCLEOTIDE SEQUENCE</scope>
    <source>
        <tissue evidence="2">Shoot tissue taken approximately 20 cm above the soil surface</tissue>
    </source>
</reference>
<evidence type="ECO:0000313" key="2">
    <source>
        <dbReference type="EMBL" id="JAD97413.1"/>
    </source>
</evidence>
<reference evidence="2" key="1">
    <citation type="submission" date="2014-09" db="EMBL/GenBank/DDBJ databases">
        <authorList>
            <person name="Magalhaes I.L.F."/>
            <person name="Oliveira U."/>
            <person name="Santos F.R."/>
            <person name="Vidigal T.H.D.A."/>
            <person name="Brescovit A.D."/>
            <person name="Santos A.J."/>
        </authorList>
    </citation>
    <scope>NUCLEOTIDE SEQUENCE</scope>
    <source>
        <tissue evidence="2">Shoot tissue taken approximately 20 cm above the soil surface</tissue>
    </source>
</reference>
<accession>A0A0A9EEH0</accession>
<protein>
    <submittedName>
        <fullName evidence="2">Uncharacterized protein</fullName>
    </submittedName>
</protein>
<dbReference type="AlphaFoldDB" id="A0A0A9EEH0"/>
<name>A0A0A9EEH0_ARUDO</name>
<dbReference type="EMBL" id="GBRH01200482">
    <property type="protein sequence ID" value="JAD97413.1"/>
    <property type="molecule type" value="Transcribed_RNA"/>
</dbReference>
<evidence type="ECO:0000256" key="1">
    <source>
        <dbReference type="SAM" id="MobiDB-lite"/>
    </source>
</evidence>
<organism evidence="2">
    <name type="scientific">Arundo donax</name>
    <name type="common">Giant reed</name>
    <name type="synonym">Donax arundinaceus</name>
    <dbReference type="NCBI Taxonomy" id="35708"/>
    <lineage>
        <taxon>Eukaryota</taxon>
        <taxon>Viridiplantae</taxon>
        <taxon>Streptophyta</taxon>
        <taxon>Embryophyta</taxon>
        <taxon>Tracheophyta</taxon>
        <taxon>Spermatophyta</taxon>
        <taxon>Magnoliopsida</taxon>
        <taxon>Liliopsida</taxon>
        <taxon>Poales</taxon>
        <taxon>Poaceae</taxon>
        <taxon>PACMAD clade</taxon>
        <taxon>Arundinoideae</taxon>
        <taxon>Arundineae</taxon>
        <taxon>Arundo</taxon>
    </lineage>
</organism>
<feature type="region of interest" description="Disordered" evidence="1">
    <location>
        <begin position="19"/>
        <end position="38"/>
    </location>
</feature>